<dbReference type="Proteomes" id="UP000563151">
    <property type="component" value="Unassembled WGS sequence"/>
</dbReference>
<dbReference type="Pfam" id="PF04932">
    <property type="entry name" value="Wzy_C"/>
    <property type="match status" value="1"/>
</dbReference>
<dbReference type="InterPro" id="IPR007016">
    <property type="entry name" value="O-antigen_ligase-rel_domated"/>
</dbReference>
<dbReference type="GO" id="GO:0016874">
    <property type="term" value="F:ligase activity"/>
    <property type="evidence" value="ECO:0007669"/>
    <property type="project" value="UniProtKB-KW"/>
</dbReference>
<reference evidence="7 8" key="1">
    <citation type="submission" date="2020-04" db="EMBL/GenBank/DDBJ databases">
        <title>Genomic insights into acetone-butanol-ethanol (ABE) fermentation by sequencing solventogenic clostridia strains.</title>
        <authorList>
            <person name="Brown S."/>
        </authorList>
    </citation>
    <scope>NUCLEOTIDE SEQUENCE [LARGE SCALE GENOMIC DNA]</scope>
    <source>
        <strain evidence="7 8">DJ011</strain>
    </source>
</reference>
<evidence type="ECO:0000256" key="1">
    <source>
        <dbReference type="ARBA" id="ARBA00004141"/>
    </source>
</evidence>
<accession>A0A923EAM1</accession>
<keyword evidence="4 5" id="KW-0472">Membrane</keyword>
<keyword evidence="3 5" id="KW-1133">Transmembrane helix</keyword>
<comment type="caution">
    <text evidence="7">The sequence shown here is derived from an EMBL/GenBank/DDBJ whole genome shotgun (WGS) entry which is preliminary data.</text>
</comment>
<dbReference type="RefSeq" id="WP_173680003.1">
    <property type="nucleotide sequence ID" value="NZ_JABTAX010000001.1"/>
</dbReference>
<evidence type="ECO:0000256" key="5">
    <source>
        <dbReference type="SAM" id="Phobius"/>
    </source>
</evidence>
<dbReference type="InterPro" id="IPR051533">
    <property type="entry name" value="WaaL-like"/>
</dbReference>
<proteinExistence type="predicted"/>
<evidence type="ECO:0000256" key="2">
    <source>
        <dbReference type="ARBA" id="ARBA00022692"/>
    </source>
</evidence>
<feature type="transmembrane region" description="Helical" evidence="5">
    <location>
        <begin position="364"/>
        <end position="382"/>
    </location>
</feature>
<dbReference type="PANTHER" id="PTHR37422">
    <property type="entry name" value="TEICHURONIC ACID BIOSYNTHESIS PROTEIN TUAE"/>
    <property type="match status" value="1"/>
</dbReference>
<keyword evidence="8" id="KW-1185">Reference proteome</keyword>
<protein>
    <submittedName>
        <fullName evidence="7">O-antigen ligase family protein</fullName>
    </submittedName>
</protein>
<feature type="transmembrane region" description="Helical" evidence="5">
    <location>
        <begin position="101"/>
        <end position="117"/>
    </location>
</feature>
<evidence type="ECO:0000259" key="6">
    <source>
        <dbReference type="Pfam" id="PF04932"/>
    </source>
</evidence>
<organism evidence="7 8">
    <name type="scientific">Clostridium tetanomorphum</name>
    <dbReference type="NCBI Taxonomy" id="1553"/>
    <lineage>
        <taxon>Bacteria</taxon>
        <taxon>Bacillati</taxon>
        <taxon>Bacillota</taxon>
        <taxon>Clostridia</taxon>
        <taxon>Eubacteriales</taxon>
        <taxon>Clostridiaceae</taxon>
        <taxon>Clostridium</taxon>
    </lineage>
</organism>
<feature type="transmembrane region" description="Helical" evidence="5">
    <location>
        <begin position="67"/>
        <end position="89"/>
    </location>
</feature>
<gene>
    <name evidence="7" type="ORF">HGG79_17500</name>
</gene>
<evidence type="ECO:0000256" key="4">
    <source>
        <dbReference type="ARBA" id="ARBA00023136"/>
    </source>
</evidence>
<dbReference type="EMBL" id="JAAZWO010000030">
    <property type="protein sequence ID" value="MBC2399553.1"/>
    <property type="molecule type" value="Genomic_DNA"/>
</dbReference>
<evidence type="ECO:0000313" key="8">
    <source>
        <dbReference type="Proteomes" id="UP000563151"/>
    </source>
</evidence>
<keyword evidence="2 5" id="KW-0812">Transmembrane</keyword>
<evidence type="ECO:0000313" key="7">
    <source>
        <dbReference type="EMBL" id="MBC2399553.1"/>
    </source>
</evidence>
<keyword evidence="7" id="KW-0436">Ligase</keyword>
<feature type="transmembrane region" description="Helical" evidence="5">
    <location>
        <begin position="172"/>
        <end position="189"/>
    </location>
</feature>
<feature type="transmembrane region" description="Helical" evidence="5">
    <location>
        <begin position="129"/>
        <end position="152"/>
    </location>
</feature>
<evidence type="ECO:0000256" key="3">
    <source>
        <dbReference type="ARBA" id="ARBA00022989"/>
    </source>
</evidence>
<feature type="transmembrane region" description="Helical" evidence="5">
    <location>
        <begin position="33"/>
        <end position="55"/>
    </location>
</feature>
<feature type="transmembrane region" description="Helical" evidence="5">
    <location>
        <begin position="198"/>
        <end position="216"/>
    </location>
</feature>
<feature type="transmembrane region" description="Helical" evidence="5">
    <location>
        <begin position="222"/>
        <end position="252"/>
    </location>
</feature>
<sequence>MNLGNKILSLLLYLYILLLPLLPSKFKIKNIPFNGDILLACIILVYLFTIIIFRDSRKRFMKGLKDFFTNYLSIFITILALIMFISVSYAGDKKIALGESIRFLTYIVLYFIIKYELNKKAITDNILKLYLGVTTIINLVGIVECINGIGFVDKSEHGVRIRIFSTLENSNNLGVFMVIAIFPLIMLALNEKKRKKKLFFSLLAFLALINLILSLSRNAWAGFAIGCLVLAFIYSWKILIGFLGLGGISLFIPQISNRLIEFTDKSQNLSRVKLWDIAFMMIKDHPIKGVGNGNYRVFYEKYKLKYKNKIEYYPTDNFHTHNIFLKIQSELGIFGTIAFIAMIVSIISRVIIFLRTTKDKVYKTFYKGFLASLIAFICMNFIDNFFSAPKVIAFFWLLIAVFEGVMYREAKEGDLY</sequence>
<feature type="domain" description="O-antigen ligase-related" evidence="6">
    <location>
        <begin position="203"/>
        <end position="340"/>
    </location>
</feature>
<name>A0A923EAM1_CLOTT</name>
<comment type="subcellular location">
    <subcellularLocation>
        <location evidence="1">Membrane</location>
        <topology evidence="1">Multi-pass membrane protein</topology>
    </subcellularLocation>
</comment>
<feature type="transmembrane region" description="Helical" evidence="5">
    <location>
        <begin position="331"/>
        <end position="352"/>
    </location>
</feature>
<dbReference type="GO" id="GO:0016020">
    <property type="term" value="C:membrane"/>
    <property type="evidence" value="ECO:0007669"/>
    <property type="project" value="UniProtKB-SubCell"/>
</dbReference>
<dbReference type="AlphaFoldDB" id="A0A923EAM1"/>
<dbReference type="PANTHER" id="PTHR37422:SF17">
    <property type="entry name" value="O-ANTIGEN LIGASE"/>
    <property type="match status" value="1"/>
</dbReference>